<organism evidence="1 2">
    <name type="scientific">Arenicella xantha</name>
    <dbReference type="NCBI Taxonomy" id="644221"/>
    <lineage>
        <taxon>Bacteria</taxon>
        <taxon>Pseudomonadati</taxon>
        <taxon>Pseudomonadota</taxon>
        <taxon>Gammaproteobacteria</taxon>
        <taxon>Arenicellales</taxon>
        <taxon>Arenicellaceae</taxon>
        <taxon>Arenicella</taxon>
    </lineage>
</organism>
<accession>A0A395JFF8</accession>
<keyword evidence="2" id="KW-1185">Reference proteome</keyword>
<evidence type="ECO:0000313" key="1">
    <source>
        <dbReference type="EMBL" id="RBP47006.1"/>
    </source>
</evidence>
<reference evidence="1 2" key="1">
    <citation type="submission" date="2018-06" db="EMBL/GenBank/DDBJ databases">
        <title>Genomic Encyclopedia of Type Strains, Phase IV (KMG-IV): sequencing the most valuable type-strain genomes for metagenomic binning, comparative biology and taxonomic classification.</title>
        <authorList>
            <person name="Goeker M."/>
        </authorList>
    </citation>
    <scope>NUCLEOTIDE SEQUENCE [LARGE SCALE GENOMIC DNA]</scope>
    <source>
        <strain evidence="1 2">DSM 24032</strain>
    </source>
</reference>
<comment type="caution">
    <text evidence="1">The sequence shown here is derived from an EMBL/GenBank/DDBJ whole genome shotgun (WGS) entry which is preliminary data.</text>
</comment>
<dbReference type="EMBL" id="QNRT01000014">
    <property type="protein sequence ID" value="RBP47006.1"/>
    <property type="molecule type" value="Genomic_DNA"/>
</dbReference>
<dbReference type="AlphaFoldDB" id="A0A395JFF8"/>
<protein>
    <submittedName>
        <fullName evidence="1">Uncharacterized protein</fullName>
    </submittedName>
</protein>
<proteinExistence type="predicted"/>
<dbReference type="Proteomes" id="UP000253083">
    <property type="component" value="Unassembled WGS sequence"/>
</dbReference>
<evidence type="ECO:0000313" key="2">
    <source>
        <dbReference type="Proteomes" id="UP000253083"/>
    </source>
</evidence>
<gene>
    <name evidence="1" type="ORF">DFR28_1147</name>
</gene>
<sequence length="105" mass="11855">MKPNHLRKRPHKLFGLIFKRAFPEHNPALAVVQGGSALYASLTSRQLLIKTNFKKHFKPAFPRLRLVLLAPLKGGAFYSIQAAGQHLFEINFKSVLSCLNTIFRA</sequence>
<name>A0A395JFF8_9GAMM</name>
<dbReference type="InParanoid" id="A0A395JFF8"/>